<name>A0A1M7YKB7_9BACT</name>
<protein>
    <submittedName>
        <fullName evidence="1">Uncharacterized protein</fullName>
    </submittedName>
</protein>
<dbReference type="EMBL" id="FRFE01000044">
    <property type="protein sequence ID" value="SHO52978.1"/>
    <property type="molecule type" value="Genomic_DNA"/>
</dbReference>
<proteinExistence type="predicted"/>
<dbReference type="STRING" id="1121416.SAMN02745220_04867"/>
<organism evidence="1 2">
    <name type="scientific">Desulfopila aestuarii DSM 18488</name>
    <dbReference type="NCBI Taxonomy" id="1121416"/>
    <lineage>
        <taxon>Bacteria</taxon>
        <taxon>Pseudomonadati</taxon>
        <taxon>Thermodesulfobacteriota</taxon>
        <taxon>Desulfobulbia</taxon>
        <taxon>Desulfobulbales</taxon>
        <taxon>Desulfocapsaceae</taxon>
        <taxon>Desulfopila</taxon>
    </lineage>
</organism>
<dbReference type="Proteomes" id="UP000184603">
    <property type="component" value="Unassembled WGS sequence"/>
</dbReference>
<reference evidence="1 2" key="1">
    <citation type="submission" date="2016-12" db="EMBL/GenBank/DDBJ databases">
        <authorList>
            <person name="Song W.-J."/>
            <person name="Kurnit D.M."/>
        </authorList>
    </citation>
    <scope>NUCLEOTIDE SEQUENCE [LARGE SCALE GENOMIC DNA]</scope>
    <source>
        <strain evidence="1 2">DSM 18488</strain>
    </source>
</reference>
<dbReference type="AlphaFoldDB" id="A0A1M7YKB7"/>
<keyword evidence="2" id="KW-1185">Reference proteome</keyword>
<evidence type="ECO:0000313" key="1">
    <source>
        <dbReference type="EMBL" id="SHO52978.1"/>
    </source>
</evidence>
<accession>A0A1M7YKB7</accession>
<gene>
    <name evidence="1" type="ORF">SAMN02745220_04867</name>
</gene>
<evidence type="ECO:0000313" key="2">
    <source>
        <dbReference type="Proteomes" id="UP000184603"/>
    </source>
</evidence>
<sequence>MQNSMHQRTKRGYYREGHLTFRNNRYGEKVLHCDVRITHPDLITHIAEQCSGNPMQRPGTVIVELALRVLRQEQTI</sequence>